<keyword evidence="1" id="KW-0472">Membrane</keyword>
<evidence type="ECO:0000313" key="3">
    <source>
        <dbReference type="Proteomes" id="UP000480303"/>
    </source>
</evidence>
<dbReference type="Gene3D" id="1.10.1760.20">
    <property type="match status" value="1"/>
</dbReference>
<keyword evidence="1" id="KW-1133">Transmembrane helix</keyword>
<dbReference type="EMBL" id="BLLI01000011">
    <property type="protein sequence ID" value="GFH42048.1"/>
    <property type="molecule type" value="Genomic_DNA"/>
</dbReference>
<feature type="transmembrane region" description="Helical" evidence="1">
    <location>
        <begin position="115"/>
        <end position="142"/>
    </location>
</feature>
<feature type="transmembrane region" description="Helical" evidence="1">
    <location>
        <begin position="85"/>
        <end position="103"/>
    </location>
</feature>
<keyword evidence="1" id="KW-0812">Transmembrane</keyword>
<organism evidence="2 3">
    <name type="scientific">Pseudolactococcus hodotermopsidis</name>
    <dbReference type="NCBI Taxonomy" id="2709157"/>
    <lineage>
        <taxon>Bacteria</taxon>
        <taxon>Bacillati</taxon>
        <taxon>Bacillota</taxon>
        <taxon>Bacilli</taxon>
        <taxon>Lactobacillales</taxon>
        <taxon>Streptococcaceae</taxon>
        <taxon>Pseudolactococcus</taxon>
    </lineage>
</organism>
<evidence type="ECO:0000313" key="2">
    <source>
        <dbReference type="EMBL" id="GFH42048.1"/>
    </source>
</evidence>
<name>A0A6A0BCG6_9LACT</name>
<dbReference type="AlphaFoldDB" id="A0A6A0BCG6"/>
<feature type="transmembrane region" description="Helical" evidence="1">
    <location>
        <begin position="30"/>
        <end position="52"/>
    </location>
</feature>
<dbReference type="InterPro" id="IPR012651">
    <property type="entry name" value="Thia_Transptr_ThiT"/>
</dbReference>
<evidence type="ECO:0000256" key="1">
    <source>
        <dbReference type="SAM" id="Phobius"/>
    </source>
</evidence>
<dbReference type="Proteomes" id="UP000480303">
    <property type="component" value="Unassembled WGS sequence"/>
</dbReference>
<proteinExistence type="predicted"/>
<gene>
    <name evidence="2" type="ORF">Hs30E_05990</name>
</gene>
<dbReference type="Pfam" id="PF09515">
    <property type="entry name" value="Thia_YuaJ"/>
    <property type="match status" value="1"/>
</dbReference>
<dbReference type="RefSeq" id="WP_172207849.1">
    <property type="nucleotide sequence ID" value="NZ_BLLI01000011.1"/>
</dbReference>
<dbReference type="GO" id="GO:0005886">
    <property type="term" value="C:plasma membrane"/>
    <property type="evidence" value="ECO:0007669"/>
    <property type="project" value="InterPro"/>
</dbReference>
<accession>A0A6A0BCG6</accession>
<comment type="caution">
    <text evidence="2">The sequence shown here is derived from an EMBL/GenBank/DDBJ whole genome shotgun (WGS) entry which is preliminary data.</text>
</comment>
<reference evidence="2 3" key="1">
    <citation type="submission" date="2020-02" db="EMBL/GenBank/DDBJ databases">
        <title>Draft genome sequence of Lactococcus sp. Hs30E4-3.</title>
        <authorList>
            <person name="Noda S."/>
            <person name="Yuki M."/>
            <person name="Ohkuma M."/>
        </authorList>
    </citation>
    <scope>NUCLEOTIDE SEQUENCE [LARGE SCALE GENOMIC DNA]</scope>
    <source>
        <strain evidence="2 3">Hs30E4-3</strain>
    </source>
</reference>
<dbReference type="GO" id="GO:0015234">
    <property type="term" value="F:thiamine transmembrane transporter activity"/>
    <property type="evidence" value="ECO:0007669"/>
    <property type="project" value="InterPro"/>
</dbReference>
<sequence length="189" mass="20420">MNTTTTAKVTDIRIWIEGAFMASLAMALQFIPHGIGFFSISLGAVPIALYALRRGTASGAMAGLVWGLLHFVVGKAWFLSVPQVLIEYVFAYLLCGATGLFANKIKAAAGNKNKIILYIILGALAGNIARYFLHFIAGVIFWSEYAWKGYGAVLYSVIINGTNGLLTAALTSIVLILVYLTYPKLFSTK</sequence>
<keyword evidence="3" id="KW-1185">Reference proteome</keyword>
<dbReference type="NCBIfam" id="TIGR02357">
    <property type="entry name" value="ECF_ThiT_YuaJ"/>
    <property type="match status" value="1"/>
</dbReference>
<feature type="transmembrane region" description="Helical" evidence="1">
    <location>
        <begin position="59"/>
        <end position="79"/>
    </location>
</feature>
<protein>
    <submittedName>
        <fullName evidence="2">Thiamine transporter thia</fullName>
    </submittedName>
</protein>
<feature type="transmembrane region" description="Helical" evidence="1">
    <location>
        <begin position="154"/>
        <end position="180"/>
    </location>
</feature>